<dbReference type="InterPro" id="IPR001057">
    <property type="entry name" value="Glu/AcGlu_kinase"/>
</dbReference>
<reference evidence="10" key="1">
    <citation type="submission" date="2021-03" db="EMBL/GenBank/DDBJ databases">
        <title>Human Oral Microbial Genomes.</title>
        <authorList>
            <person name="Johnston C.D."/>
            <person name="Chen T."/>
            <person name="Dewhirst F.E."/>
        </authorList>
    </citation>
    <scope>NUCLEOTIDE SEQUENCE</scope>
    <source>
        <strain evidence="10">F0714</strain>
    </source>
</reference>
<evidence type="ECO:0000313" key="11">
    <source>
        <dbReference type="Proteomes" id="UP000677180"/>
    </source>
</evidence>
<dbReference type="Proteomes" id="UP000677180">
    <property type="component" value="Chromosome"/>
</dbReference>
<dbReference type="GO" id="GO:0003723">
    <property type="term" value="F:RNA binding"/>
    <property type="evidence" value="ECO:0007669"/>
    <property type="project" value="InterPro"/>
</dbReference>
<feature type="binding site" evidence="8">
    <location>
        <position position="166"/>
    </location>
    <ligand>
        <name>substrate</name>
    </ligand>
</feature>
<dbReference type="InterPro" id="IPR019797">
    <property type="entry name" value="Glutamate_5-kinase_CS"/>
</dbReference>
<dbReference type="GO" id="GO:0055129">
    <property type="term" value="P:L-proline biosynthetic process"/>
    <property type="evidence" value="ECO:0007669"/>
    <property type="project" value="UniProtKB-UniRule"/>
</dbReference>
<dbReference type="CDD" id="cd21157">
    <property type="entry name" value="PUA_G5K"/>
    <property type="match status" value="1"/>
</dbReference>
<comment type="pathway">
    <text evidence="8">Amino-acid biosynthesis; L-proline biosynthesis; L-glutamate 5-semialdehyde from L-glutamate: step 1/2.</text>
</comment>
<dbReference type="PIRSF" id="PIRSF000729">
    <property type="entry name" value="GK"/>
    <property type="match status" value="1"/>
</dbReference>
<evidence type="ECO:0000313" key="10">
    <source>
        <dbReference type="EMBL" id="QUC12367.1"/>
    </source>
</evidence>
<dbReference type="HAMAP" id="MF_00456">
    <property type="entry name" value="ProB"/>
    <property type="match status" value="1"/>
</dbReference>
<evidence type="ECO:0000256" key="7">
    <source>
        <dbReference type="ARBA" id="ARBA00022840"/>
    </source>
</evidence>
<evidence type="ECO:0000256" key="1">
    <source>
        <dbReference type="ARBA" id="ARBA00022490"/>
    </source>
</evidence>
<dbReference type="AlphaFoldDB" id="A0AB37I806"/>
<evidence type="ECO:0000256" key="8">
    <source>
        <dbReference type="HAMAP-Rule" id="MF_00456"/>
    </source>
</evidence>
<dbReference type="PROSITE" id="PS00902">
    <property type="entry name" value="GLUTAMATE_5_KINASE"/>
    <property type="match status" value="1"/>
</dbReference>
<feature type="binding site" evidence="8">
    <location>
        <position position="27"/>
    </location>
    <ligand>
        <name>ATP</name>
        <dbReference type="ChEBI" id="CHEBI:30616"/>
    </ligand>
</feature>
<dbReference type="InterPro" id="IPR036393">
    <property type="entry name" value="AceGlu_kinase-like_sf"/>
</dbReference>
<dbReference type="PANTHER" id="PTHR43654">
    <property type="entry name" value="GLUTAMATE 5-KINASE"/>
    <property type="match status" value="1"/>
</dbReference>
<dbReference type="InterPro" id="IPR005715">
    <property type="entry name" value="Glu_5kinase/COase_Synthase"/>
</dbReference>
<dbReference type="Pfam" id="PF00696">
    <property type="entry name" value="AA_kinase"/>
    <property type="match status" value="1"/>
</dbReference>
<evidence type="ECO:0000256" key="4">
    <source>
        <dbReference type="ARBA" id="ARBA00022679"/>
    </source>
</evidence>
<keyword evidence="6 8" id="KW-0418">Kinase</keyword>
<evidence type="ECO:0000256" key="6">
    <source>
        <dbReference type="ARBA" id="ARBA00022777"/>
    </source>
</evidence>
<dbReference type="CDD" id="cd04242">
    <property type="entry name" value="AAK_G5K_ProB"/>
    <property type="match status" value="1"/>
</dbReference>
<dbReference type="SUPFAM" id="SSF88697">
    <property type="entry name" value="PUA domain-like"/>
    <property type="match status" value="1"/>
</dbReference>
<comment type="catalytic activity">
    <reaction evidence="8">
        <text>L-glutamate + ATP = L-glutamyl 5-phosphate + ADP</text>
        <dbReference type="Rhea" id="RHEA:14877"/>
        <dbReference type="ChEBI" id="CHEBI:29985"/>
        <dbReference type="ChEBI" id="CHEBI:30616"/>
        <dbReference type="ChEBI" id="CHEBI:58274"/>
        <dbReference type="ChEBI" id="CHEBI:456216"/>
        <dbReference type="EC" id="2.7.2.11"/>
    </reaction>
</comment>
<evidence type="ECO:0000259" key="9">
    <source>
        <dbReference type="SMART" id="SM00359"/>
    </source>
</evidence>
<dbReference type="Gene3D" id="2.30.130.10">
    <property type="entry name" value="PUA domain"/>
    <property type="match status" value="1"/>
</dbReference>
<dbReference type="PROSITE" id="PS50890">
    <property type="entry name" value="PUA"/>
    <property type="match status" value="1"/>
</dbReference>
<name>A0AB37I806_9ACTN</name>
<dbReference type="PANTHER" id="PTHR43654:SF1">
    <property type="entry name" value="ISOPENTENYL PHOSPHATE KINASE"/>
    <property type="match status" value="1"/>
</dbReference>
<dbReference type="EMBL" id="CP072385">
    <property type="protein sequence ID" value="QUC12367.1"/>
    <property type="molecule type" value="Genomic_DNA"/>
</dbReference>
<dbReference type="InterPro" id="IPR036974">
    <property type="entry name" value="PUA_sf"/>
</dbReference>
<keyword evidence="5 8" id="KW-0547">Nucleotide-binding</keyword>
<dbReference type="GO" id="GO:0004349">
    <property type="term" value="F:glutamate 5-kinase activity"/>
    <property type="evidence" value="ECO:0007669"/>
    <property type="project" value="UniProtKB-UniRule"/>
</dbReference>
<keyword evidence="2 8" id="KW-0028">Amino-acid biosynthesis</keyword>
<dbReference type="InterPro" id="IPR041739">
    <property type="entry name" value="G5K_ProB"/>
</dbReference>
<sequence length="368" mass="38643">MPSITPGRPARSSMRTEITGAKRLVVKIGSSSLTDREGHLDPARIETLAAELASLQARDKRLVLVTSGAIAAALGPLGLPARPKDLETQQAAAAVGQGILIRRYAEAFAAHHQMVAQVLLTAGDLQDGRSYRNALNTISRLFRLGVIPVINENDTVATGEIRFGDNDRLAALTAHLVRADALVILSDVDGLYTAHPAEPGARLIPRVRDFTELVADTSRVGSRVGTGGMRTKVEAARIATSGGVSVVLAHADQLLAALEGEEVGTLFEAAGRRRPRRLLWLAHAAEVSGELRIDAGAARAVGKGHASLLAVGIDDVTGDFEAGDPVDITGPGGTLLARGLVDCSATELRRRMGLGGLAVHRDLMIGIH</sequence>
<dbReference type="FunFam" id="3.40.1160.10:FF:000018">
    <property type="entry name" value="Glutamate 5-kinase"/>
    <property type="match status" value="1"/>
</dbReference>
<comment type="subcellular location">
    <subcellularLocation>
        <location evidence="8">Cytoplasm</location>
    </subcellularLocation>
</comment>
<dbReference type="Pfam" id="PF01472">
    <property type="entry name" value="PUA"/>
    <property type="match status" value="1"/>
</dbReference>
<dbReference type="GO" id="GO:0005829">
    <property type="term" value="C:cytosol"/>
    <property type="evidence" value="ECO:0007669"/>
    <property type="project" value="TreeGrafter"/>
</dbReference>
<evidence type="ECO:0000256" key="2">
    <source>
        <dbReference type="ARBA" id="ARBA00022605"/>
    </source>
</evidence>
<dbReference type="InterPro" id="IPR015947">
    <property type="entry name" value="PUA-like_sf"/>
</dbReference>
<dbReference type="InterPro" id="IPR001048">
    <property type="entry name" value="Asp/Glu/Uridylate_kinase"/>
</dbReference>
<dbReference type="Gene3D" id="3.40.1160.10">
    <property type="entry name" value="Acetylglutamate kinase-like"/>
    <property type="match status" value="1"/>
</dbReference>
<dbReference type="GO" id="GO:0005524">
    <property type="term" value="F:ATP binding"/>
    <property type="evidence" value="ECO:0007669"/>
    <property type="project" value="UniProtKB-KW"/>
</dbReference>
<comment type="similarity">
    <text evidence="8">Belongs to the glutamate 5-kinase family.</text>
</comment>
<dbReference type="EC" id="2.7.2.11" evidence="8"/>
<dbReference type="InterPro" id="IPR011529">
    <property type="entry name" value="Glu_5kinase"/>
</dbReference>
<keyword evidence="1 8" id="KW-0963">Cytoplasm</keyword>
<feature type="domain" description="PUA" evidence="9">
    <location>
        <begin position="289"/>
        <end position="366"/>
    </location>
</feature>
<dbReference type="SMART" id="SM00359">
    <property type="entry name" value="PUA"/>
    <property type="match status" value="1"/>
</dbReference>
<feature type="binding site" evidence="8">
    <location>
        <begin position="226"/>
        <end position="232"/>
    </location>
    <ligand>
        <name>ATP</name>
        <dbReference type="ChEBI" id="CHEBI:30616"/>
    </ligand>
</feature>
<proteinExistence type="inferred from homology"/>
<feature type="binding site" evidence="8">
    <location>
        <position position="154"/>
    </location>
    <ligand>
        <name>substrate</name>
    </ligand>
</feature>
<dbReference type="InterPro" id="IPR002478">
    <property type="entry name" value="PUA"/>
</dbReference>
<organism evidence="10 11">
    <name type="scientific">Arachnia propionica</name>
    <dbReference type="NCBI Taxonomy" id="1750"/>
    <lineage>
        <taxon>Bacteria</taxon>
        <taxon>Bacillati</taxon>
        <taxon>Actinomycetota</taxon>
        <taxon>Actinomycetes</taxon>
        <taxon>Propionibacteriales</taxon>
        <taxon>Propionibacteriaceae</taxon>
        <taxon>Arachnia</taxon>
    </lineage>
</organism>
<keyword evidence="3 8" id="KW-0641">Proline biosynthesis</keyword>
<protein>
    <recommendedName>
        <fullName evidence="8">Glutamate 5-kinase</fullName>
        <ecNumber evidence="8">2.7.2.11</ecNumber>
    </recommendedName>
    <alternativeName>
        <fullName evidence="8">Gamma-glutamyl kinase</fullName>
        <shortName evidence="8">GK</shortName>
    </alternativeName>
</protein>
<evidence type="ECO:0000256" key="3">
    <source>
        <dbReference type="ARBA" id="ARBA00022650"/>
    </source>
</evidence>
<keyword evidence="4 8" id="KW-0808">Transferase</keyword>
<evidence type="ECO:0000256" key="5">
    <source>
        <dbReference type="ARBA" id="ARBA00022741"/>
    </source>
</evidence>
<gene>
    <name evidence="8" type="primary">proB</name>
    <name evidence="10" type="ORF">J5A53_06755</name>
</gene>
<comment type="function">
    <text evidence="8">Catalyzes the transfer of a phosphate group to glutamate to form L-glutamate 5-phosphate.</text>
</comment>
<dbReference type="SUPFAM" id="SSF53633">
    <property type="entry name" value="Carbamate kinase-like"/>
    <property type="match status" value="1"/>
</dbReference>
<dbReference type="NCBIfam" id="TIGR01027">
    <property type="entry name" value="proB"/>
    <property type="match status" value="1"/>
</dbReference>
<feature type="binding site" evidence="8">
    <location>
        <position position="67"/>
    </location>
    <ligand>
        <name>substrate</name>
    </ligand>
</feature>
<keyword evidence="7 8" id="KW-0067">ATP-binding</keyword>
<dbReference type="PRINTS" id="PR00474">
    <property type="entry name" value="GLU5KINASE"/>
</dbReference>
<accession>A0AB37I806</accession>
<feature type="binding site" evidence="8">
    <location>
        <begin position="186"/>
        <end position="187"/>
    </location>
    <ligand>
        <name>ATP</name>
        <dbReference type="ChEBI" id="CHEBI:30616"/>
    </ligand>
</feature>